<feature type="binding site" evidence="3">
    <location>
        <position position="18"/>
    </location>
    <ligand>
        <name>a divalent metal cation</name>
        <dbReference type="ChEBI" id="CHEBI:60240"/>
    </ligand>
</feature>
<name>A0A1I9YUP7_9BURK</name>
<dbReference type="InterPro" id="IPR005511">
    <property type="entry name" value="SMP-30"/>
</dbReference>
<dbReference type="InterPro" id="IPR013658">
    <property type="entry name" value="SGL"/>
</dbReference>
<comment type="cofactor">
    <cofactor evidence="3">
        <name>Zn(2+)</name>
        <dbReference type="ChEBI" id="CHEBI:29105"/>
    </cofactor>
    <text evidence="3">Binds 1 divalent metal cation per subunit.</text>
</comment>
<keyword evidence="6" id="KW-1185">Reference proteome</keyword>
<dbReference type="SUPFAM" id="SSF63829">
    <property type="entry name" value="Calcium-dependent phosphotriesterase"/>
    <property type="match status" value="1"/>
</dbReference>
<organism evidence="5 6">
    <name type="scientific">Paraburkholderia sprentiae WSM5005</name>
    <dbReference type="NCBI Taxonomy" id="754502"/>
    <lineage>
        <taxon>Bacteria</taxon>
        <taxon>Pseudomonadati</taxon>
        <taxon>Pseudomonadota</taxon>
        <taxon>Betaproteobacteria</taxon>
        <taxon>Burkholderiales</taxon>
        <taxon>Burkholderiaceae</taxon>
        <taxon>Paraburkholderia</taxon>
    </lineage>
</organism>
<evidence type="ECO:0000313" key="5">
    <source>
        <dbReference type="EMBL" id="APA89965.1"/>
    </source>
</evidence>
<dbReference type="Pfam" id="PF08450">
    <property type="entry name" value="SGL"/>
    <property type="match status" value="1"/>
</dbReference>
<comment type="similarity">
    <text evidence="1">Belongs to the SMP-30/CGR1 family.</text>
</comment>
<dbReference type="PANTHER" id="PTHR10907:SF47">
    <property type="entry name" value="REGUCALCIN"/>
    <property type="match status" value="1"/>
</dbReference>
<gene>
    <name evidence="5" type="ORF">BJG93_31540</name>
</gene>
<dbReference type="KEGG" id="pspw:BJG93_31540"/>
<dbReference type="OrthoDB" id="9775406at2"/>
<protein>
    <submittedName>
        <fullName evidence="5">SMP-30/gluconolactonase/LRE family protein</fullName>
    </submittedName>
</protein>
<dbReference type="GO" id="GO:0005509">
    <property type="term" value="F:calcium ion binding"/>
    <property type="evidence" value="ECO:0007669"/>
    <property type="project" value="TreeGrafter"/>
</dbReference>
<keyword evidence="3" id="KW-0862">Zinc</keyword>
<evidence type="ECO:0000256" key="3">
    <source>
        <dbReference type="PIRSR" id="PIRSR605511-2"/>
    </source>
</evidence>
<feature type="domain" description="SMP-30/Gluconolactonase/LRE-like region" evidence="4">
    <location>
        <begin position="16"/>
        <end position="255"/>
    </location>
</feature>
<dbReference type="GO" id="GO:0019853">
    <property type="term" value="P:L-ascorbic acid biosynthetic process"/>
    <property type="evidence" value="ECO:0007669"/>
    <property type="project" value="TreeGrafter"/>
</dbReference>
<evidence type="ECO:0000313" key="6">
    <source>
        <dbReference type="Proteomes" id="UP000179860"/>
    </source>
</evidence>
<feature type="binding site" evidence="3">
    <location>
        <position position="149"/>
    </location>
    <ligand>
        <name>a divalent metal cation</name>
        <dbReference type="ChEBI" id="CHEBI:60240"/>
    </ligand>
</feature>
<keyword evidence="3" id="KW-0479">Metal-binding</keyword>
<dbReference type="Proteomes" id="UP000179860">
    <property type="component" value="Plasmid pl1WSM5005"/>
</dbReference>
<feature type="binding site" evidence="3">
    <location>
        <position position="197"/>
    </location>
    <ligand>
        <name>a divalent metal cation</name>
        <dbReference type="ChEBI" id="CHEBI:60240"/>
    </ligand>
</feature>
<dbReference type="GO" id="GO:0004341">
    <property type="term" value="F:gluconolactonase activity"/>
    <property type="evidence" value="ECO:0007669"/>
    <property type="project" value="TreeGrafter"/>
</dbReference>
<sequence length="294" mass="31819">MSMPVPVCVWALGAELAEGPLWQAAENAVYFVDIKGRRIHRLSVATGEQRTWQAPDQPGFLAPLADCTFVCGLPSGLHRFDPVSGEFSRLVDVEPQLPGNRLNDGFVDAQGRLWFGSMDDAEQAPSGMLYRVNEQGAAIAQDDDYVITNGPAMSPDGRTLYHNDTMRRVVYAFDVATDGTLSGKRIFAAISGDGHPDGMAVDADGFVWIALFGGWRIERYSPAGELVDQVPLPVANVTKLAFGGDDLQTVYVSTAWKGLTAVERQHQPQAGGLFSFRAPVAGQAQARCTVGFER</sequence>
<dbReference type="PRINTS" id="PR01790">
    <property type="entry name" value="SMP30FAMILY"/>
</dbReference>
<feature type="binding site" evidence="3">
    <location>
        <position position="101"/>
    </location>
    <ligand>
        <name>substrate</name>
    </ligand>
</feature>
<reference evidence="5" key="2">
    <citation type="submission" date="2021-06" db="EMBL/GenBank/DDBJ databases">
        <authorList>
            <person name="Rogers T.H."/>
            <person name="Ramsay J.P."/>
            <person name="Wang P."/>
            <person name="Terpolilli J."/>
        </authorList>
    </citation>
    <scope>NUCLEOTIDE SEQUENCE [LARGE SCALE GENOMIC DNA]</scope>
    <source>
        <strain evidence="5">WSM5005</strain>
        <plasmid evidence="5">pl1WSM5005</plasmid>
    </source>
</reference>
<dbReference type="RefSeq" id="WP_027194676.1">
    <property type="nucleotide sequence ID" value="NZ_CP017563.2"/>
</dbReference>
<dbReference type="EMBL" id="CP017563">
    <property type="protein sequence ID" value="APA89965.1"/>
    <property type="molecule type" value="Genomic_DNA"/>
</dbReference>
<feature type="binding site" evidence="3">
    <location>
        <position position="103"/>
    </location>
    <ligand>
        <name>substrate</name>
    </ligand>
</feature>
<evidence type="ECO:0000256" key="1">
    <source>
        <dbReference type="ARBA" id="ARBA00008853"/>
    </source>
</evidence>
<dbReference type="Gene3D" id="2.120.10.30">
    <property type="entry name" value="TolB, C-terminal domain"/>
    <property type="match status" value="1"/>
</dbReference>
<accession>A0A1I9YUP7</accession>
<dbReference type="PANTHER" id="PTHR10907">
    <property type="entry name" value="REGUCALCIN"/>
    <property type="match status" value="1"/>
</dbReference>
<geneLocation type="plasmid" evidence="5 6">
    <name>pl1WSM5005</name>
</geneLocation>
<dbReference type="AlphaFoldDB" id="A0A1I9YUP7"/>
<reference evidence="5" key="1">
    <citation type="submission" date="2016-09" db="EMBL/GenBank/DDBJ databases">
        <title>The Complete Genome of Burkholderia sprentiae wsm5005.</title>
        <authorList>
            <person name="De Meyer S."/>
            <person name="Wang P."/>
            <person name="Terpolilli J."/>
        </authorList>
    </citation>
    <scope>NUCLEOTIDE SEQUENCE [LARGE SCALE GENOMIC DNA]</scope>
    <source>
        <strain evidence="5">WSM5005</strain>
        <plasmid evidence="5">pl1WSM5005</plasmid>
    </source>
</reference>
<keyword evidence="5" id="KW-0614">Plasmid</keyword>
<evidence type="ECO:0000259" key="4">
    <source>
        <dbReference type="Pfam" id="PF08450"/>
    </source>
</evidence>
<feature type="active site" description="Proton donor/acceptor" evidence="2">
    <location>
        <position position="197"/>
    </location>
</feature>
<proteinExistence type="inferred from homology"/>
<evidence type="ECO:0000256" key="2">
    <source>
        <dbReference type="PIRSR" id="PIRSR605511-1"/>
    </source>
</evidence>
<dbReference type="InterPro" id="IPR011042">
    <property type="entry name" value="6-blade_b-propeller_TolB-like"/>
</dbReference>